<reference evidence="1" key="1">
    <citation type="submission" date="2021-06" db="EMBL/GenBank/DDBJ databases">
        <authorList>
            <person name="Kallberg Y."/>
            <person name="Tangrot J."/>
            <person name="Rosling A."/>
        </authorList>
    </citation>
    <scope>NUCLEOTIDE SEQUENCE</scope>
    <source>
        <strain evidence="1">28 12/20/2015</strain>
    </source>
</reference>
<organism evidence="1 2">
    <name type="scientific">Cetraspora pellucida</name>
    <dbReference type="NCBI Taxonomy" id="1433469"/>
    <lineage>
        <taxon>Eukaryota</taxon>
        <taxon>Fungi</taxon>
        <taxon>Fungi incertae sedis</taxon>
        <taxon>Mucoromycota</taxon>
        <taxon>Glomeromycotina</taxon>
        <taxon>Glomeromycetes</taxon>
        <taxon>Diversisporales</taxon>
        <taxon>Gigasporaceae</taxon>
        <taxon>Cetraspora</taxon>
    </lineage>
</organism>
<evidence type="ECO:0000313" key="2">
    <source>
        <dbReference type="Proteomes" id="UP000789366"/>
    </source>
</evidence>
<dbReference type="EMBL" id="CAJVPW010001086">
    <property type="protein sequence ID" value="CAG8474928.1"/>
    <property type="molecule type" value="Genomic_DNA"/>
</dbReference>
<dbReference type="Proteomes" id="UP000789366">
    <property type="component" value="Unassembled WGS sequence"/>
</dbReference>
<accession>A0ACA9KI53</accession>
<protein>
    <submittedName>
        <fullName evidence="1">11713_t:CDS:1</fullName>
    </submittedName>
</protein>
<name>A0ACA9KI53_9GLOM</name>
<comment type="caution">
    <text evidence="1">The sequence shown here is derived from an EMBL/GenBank/DDBJ whole genome shotgun (WGS) entry which is preliminary data.</text>
</comment>
<keyword evidence="2" id="KW-1185">Reference proteome</keyword>
<gene>
    <name evidence="1" type="ORF">SPELUC_LOCUS1865</name>
</gene>
<proteinExistence type="predicted"/>
<feature type="non-terminal residue" evidence="1">
    <location>
        <position position="1"/>
    </location>
</feature>
<evidence type="ECO:0000313" key="1">
    <source>
        <dbReference type="EMBL" id="CAG8474928.1"/>
    </source>
</evidence>
<sequence length="76" mass="9153">QETESQEAEDDLKIIDPLNLYISMFDKSDKEVVEELVELIEDVDEFSWMYAIFFNTTYYLILYLFIFCPKVITTYM</sequence>